<dbReference type="STRING" id="133383.A0A1R0H1G3"/>
<sequence>MQYQNISFPGRHPNNWGVEGGMCEEYGPSIFQAGGAGIQNQVVEVVEDAITVNNSFWYDYQFPVHEPQGPFNQNPGNPICKKVWWDDLPETSRNCRKNMDPLPSDIHTSSGHILHSVMNVVDAPSRLTAQTEWSISDQAFSKVTELYGPHDLDLFSFRNNKRLKHYYIWFPDNWVASQNSLLYNCSESAMRTPEDHFDCPAVEDGDAVFGPADIISIPAVAPTGNDGHTRPQKRKISTFEQQTPVSHGMKNQLRVLKEQFLSYTAIETIFSCQRAVKRRSRYHSTQQNFLDWHLRNSQSAAIQAIHLVNYLAHIFKTKKMRSNTVKSYKSAILGLVADPNTVENPSCIKEFLNAINETEIKYIFNPEIDISSIVQKHNEWGETNELDNRKLTTKCCWLLSLRGFLRASDIHRIDDARTTISNGTLK</sequence>
<proteinExistence type="predicted"/>
<organism evidence="1 2">
    <name type="scientific">Smittium mucronatum</name>
    <dbReference type="NCBI Taxonomy" id="133383"/>
    <lineage>
        <taxon>Eukaryota</taxon>
        <taxon>Fungi</taxon>
        <taxon>Fungi incertae sedis</taxon>
        <taxon>Zoopagomycota</taxon>
        <taxon>Kickxellomycotina</taxon>
        <taxon>Harpellomycetes</taxon>
        <taxon>Harpellales</taxon>
        <taxon>Legeriomycetaceae</taxon>
        <taxon>Smittium</taxon>
    </lineage>
</organism>
<comment type="caution">
    <text evidence="1">The sequence shown here is derived from an EMBL/GenBank/DDBJ whole genome shotgun (WGS) entry which is preliminary data.</text>
</comment>
<dbReference type="Proteomes" id="UP000187455">
    <property type="component" value="Unassembled WGS sequence"/>
</dbReference>
<dbReference type="OrthoDB" id="2387460at2759"/>
<dbReference type="EMBL" id="LSSL01001148">
    <property type="protein sequence ID" value="OLY82971.1"/>
    <property type="molecule type" value="Genomic_DNA"/>
</dbReference>
<name>A0A1R0H1G3_9FUNG</name>
<reference evidence="1 2" key="1">
    <citation type="journal article" date="2016" name="Mol. Biol. Evol.">
        <title>Genome-Wide Survey of Gut Fungi (Harpellales) Reveals the First Horizontally Transferred Ubiquitin Gene from a Mosquito Host.</title>
        <authorList>
            <person name="Wang Y."/>
            <person name="White M.M."/>
            <person name="Kvist S."/>
            <person name="Moncalvo J.M."/>
        </authorList>
    </citation>
    <scope>NUCLEOTIDE SEQUENCE [LARGE SCALE GENOMIC DNA]</scope>
    <source>
        <strain evidence="1 2">ALG-7-W6</strain>
    </source>
</reference>
<dbReference type="AlphaFoldDB" id="A0A1R0H1G3"/>
<evidence type="ECO:0000313" key="1">
    <source>
        <dbReference type="EMBL" id="OLY82971.1"/>
    </source>
</evidence>
<gene>
    <name evidence="1" type="ORF">AYI68_g2901</name>
</gene>
<keyword evidence="2" id="KW-1185">Reference proteome</keyword>
<protein>
    <submittedName>
        <fullName evidence="1">Uncharacterized protein</fullName>
    </submittedName>
</protein>
<accession>A0A1R0H1G3</accession>
<evidence type="ECO:0000313" key="2">
    <source>
        <dbReference type="Proteomes" id="UP000187455"/>
    </source>
</evidence>